<comment type="similarity">
    <text evidence="2 6">Belongs to the band 7/mec-2 family. HflK subfamily.</text>
</comment>
<comment type="subcellular location">
    <subcellularLocation>
        <location evidence="1">Membrane</location>
        <topology evidence="1">Single-pass membrane protein</topology>
    </subcellularLocation>
</comment>
<dbReference type="CDD" id="cd03404">
    <property type="entry name" value="SPFH_HflK"/>
    <property type="match status" value="1"/>
</dbReference>
<dbReference type="GO" id="GO:0006508">
    <property type="term" value="P:proteolysis"/>
    <property type="evidence" value="ECO:0007669"/>
    <property type="project" value="UniProtKB-KW"/>
</dbReference>
<comment type="function">
    <text evidence="6">HflC and HflK could encode or regulate a protease.</text>
</comment>
<dbReference type="RefSeq" id="WP_044618802.1">
    <property type="nucleotide sequence ID" value="NZ_CP007142.1"/>
</dbReference>
<keyword evidence="4 6" id="KW-1133">Transmembrane helix</keyword>
<dbReference type="InterPro" id="IPR050710">
    <property type="entry name" value="Band7/mec-2_domain"/>
</dbReference>
<dbReference type="GO" id="GO:0008233">
    <property type="term" value="F:peptidase activity"/>
    <property type="evidence" value="ECO:0007669"/>
    <property type="project" value="UniProtKB-KW"/>
</dbReference>
<feature type="domain" description="Band 7" evidence="7">
    <location>
        <begin position="33"/>
        <end position="205"/>
    </location>
</feature>
<accession>A0A0C5VC24</accession>
<dbReference type="KEGG" id="gsn:YC6258_04873"/>
<proteinExistence type="inferred from homology"/>
<keyword evidence="5 6" id="KW-0472">Membrane</keyword>
<keyword evidence="3 6" id="KW-0812">Transmembrane</keyword>
<dbReference type="PANTHER" id="PTHR43327:SF2">
    <property type="entry name" value="MODULATOR OF FTSH PROTEASE HFLK"/>
    <property type="match status" value="1"/>
</dbReference>
<dbReference type="SMART" id="SM00244">
    <property type="entry name" value="PHB"/>
    <property type="match status" value="1"/>
</dbReference>
<evidence type="ECO:0000256" key="4">
    <source>
        <dbReference type="ARBA" id="ARBA00022989"/>
    </source>
</evidence>
<evidence type="ECO:0000259" key="7">
    <source>
        <dbReference type="SMART" id="SM00244"/>
    </source>
</evidence>
<evidence type="ECO:0000313" key="9">
    <source>
        <dbReference type="Proteomes" id="UP000032266"/>
    </source>
</evidence>
<gene>
    <name evidence="8" type="ORF">YC6258_04873</name>
</gene>
<evidence type="ECO:0000256" key="2">
    <source>
        <dbReference type="ARBA" id="ARBA00006971"/>
    </source>
</evidence>
<dbReference type="GO" id="GO:0016020">
    <property type="term" value="C:membrane"/>
    <property type="evidence" value="ECO:0007669"/>
    <property type="project" value="UniProtKB-SubCell"/>
</dbReference>
<evidence type="ECO:0000256" key="1">
    <source>
        <dbReference type="ARBA" id="ARBA00004167"/>
    </source>
</evidence>
<evidence type="ECO:0000256" key="3">
    <source>
        <dbReference type="ARBA" id="ARBA00022692"/>
    </source>
</evidence>
<dbReference type="OrthoDB" id="9809197at2"/>
<dbReference type="InterPro" id="IPR010201">
    <property type="entry name" value="HflK"/>
</dbReference>
<sequence length="299" mass="33548">MSAETDVSRVWRQTRKLAWVLILGVLPGLYVLGGFYTVGAEQAGILYRFGRIIDDRVPPGIHYHLPWPLERVQLLSVSSVRSMLLDFNELSDVDVQSEVTTGDQNLVNLVLNVQYTIQQPGIFATHSQAPEALLKQVAMSSAVVSLLQLDIDTLLTTGRNELQQTLRQSIQKQAYDLDLGVKVTAVQIQKLDPPGSIQRAFDDVDSARSERQRLVQEEQGERSSRLAEARSQANRTTLQSQAWVSELREKAEGDTQRLMLNYAEYQKAPALTAQRQHMEMLERIMAPASVKVLPPGRTE</sequence>
<evidence type="ECO:0000313" key="8">
    <source>
        <dbReference type="EMBL" id="AJQ96905.1"/>
    </source>
</evidence>
<dbReference type="Proteomes" id="UP000032266">
    <property type="component" value="Chromosome"/>
</dbReference>
<feature type="transmembrane region" description="Helical" evidence="6">
    <location>
        <begin position="17"/>
        <end position="38"/>
    </location>
</feature>
<dbReference type="Pfam" id="PF01145">
    <property type="entry name" value="Band_7"/>
    <property type="match status" value="1"/>
</dbReference>
<dbReference type="STRING" id="1445510.YC6258_04873"/>
<evidence type="ECO:0000256" key="6">
    <source>
        <dbReference type="RuleBase" id="RU364113"/>
    </source>
</evidence>
<evidence type="ECO:0000256" key="5">
    <source>
        <dbReference type="ARBA" id="ARBA00023136"/>
    </source>
</evidence>
<organism evidence="8 9">
    <name type="scientific">Gynuella sunshinyii YC6258</name>
    <dbReference type="NCBI Taxonomy" id="1445510"/>
    <lineage>
        <taxon>Bacteria</taxon>
        <taxon>Pseudomonadati</taxon>
        <taxon>Pseudomonadota</taxon>
        <taxon>Gammaproteobacteria</taxon>
        <taxon>Oceanospirillales</taxon>
        <taxon>Saccharospirillaceae</taxon>
        <taxon>Gynuella</taxon>
    </lineage>
</organism>
<dbReference type="Gene3D" id="3.30.479.30">
    <property type="entry name" value="Band 7 domain"/>
    <property type="match status" value="1"/>
</dbReference>
<dbReference type="NCBIfam" id="TIGR01933">
    <property type="entry name" value="hflK"/>
    <property type="match status" value="1"/>
</dbReference>
<comment type="subunit">
    <text evidence="6">HflC and HflK may interact to form a multimeric complex.</text>
</comment>
<dbReference type="InterPro" id="IPR036013">
    <property type="entry name" value="Band_7/SPFH_dom_sf"/>
</dbReference>
<keyword evidence="8" id="KW-0378">Hydrolase</keyword>
<dbReference type="PANTHER" id="PTHR43327">
    <property type="entry name" value="STOMATIN-LIKE PROTEIN 2, MITOCHONDRIAL"/>
    <property type="match status" value="1"/>
</dbReference>
<dbReference type="AlphaFoldDB" id="A0A0C5VC24"/>
<dbReference type="SUPFAM" id="SSF117892">
    <property type="entry name" value="Band 7/SPFH domain"/>
    <property type="match status" value="1"/>
</dbReference>
<keyword evidence="9" id="KW-1185">Reference proteome</keyword>
<name>A0A0C5VC24_9GAMM</name>
<dbReference type="InterPro" id="IPR001107">
    <property type="entry name" value="Band_7"/>
</dbReference>
<dbReference type="HOGENOM" id="CLU_039173_0_1_6"/>
<keyword evidence="8" id="KW-0645">Protease</keyword>
<protein>
    <recommendedName>
        <fullName evidence="6">Protein HflK</fullName>
    </recommendedName>
</protein>
<reference evidence="8 9" key="1">
    <citation type="submission" date="2014-01" db="EMBL/GenBank/DDBJ databases">
        <title>Full genme sequencing of cellulolytic bacterium Gynuella sunshinyii YC6258T gen. nov., sp. nov.</title>
        <authorList>
            <person name="Khan H."/>
            <person name="Chung E.J."/>
            <person name="Chung Y.R."/>
        </authorList>
    </citation>
    <scope>NUCLEOTIDE SEQUENCE [LARGE SCALE GENOMIC DNA]</scope>
    <source>
        <strain evidence="8 9">YC6258</strain>
    </source>
</reference>
<dbReference type="EMBL" id="CP007142">
    <property type="protein sequence ID" value="AJQ96905.1"/>
    <property type="molecule type" value="Genomic_DNA"/>
</dbReference>